<evidence type="ECO:0000256" key="1">
    <source>
        <dbReference type="SAM" id="Phobius"/>
    </source>
</evidence>
<sequence>MLSFAAGIYFMAFVTATYMFYLARTLTPFALIPMPIIRSLLSKQVQGSSCGKILTMLQLSFFPGQPGLFPNLH</sequence>
<feature type="transmembrane region" description="Helical" evidence="1">
    <location>
        <begin position="6"/>
        <end position="23"/>
    </location>
</feature>
<protein>
    <submittedName>
        <fullName evidence="2">Uncharacterized protein</fullName>
    </submittedName>
</protein>
<dbReference type="EMBL" id="GBXM01084848">
    <property type="protein sequence ID" value="JAH23729.1"/>
    <property type="molecule type" value="Transcribed_RNA"/>
</dbReference>
<keyword evidence="1" id="KW-0812">Transmembrane</keyword>
<reference evidence="2" key="2">
    <citation type="journal article" date="2015" name="Fish Shellfish Immunol.">
        <title>Early steps in the European eel (Anguilla anguilla)-Vibrio vulnificus interaction in the gills: Role of the RtxA13 toxin.</title>
        <authorList>
            <person name="Callol A."/>
            <person name="Pajuelo D."/>
            <person name="Ebbesson L."/>
            <person name="Teles M."/>
            <person name="MacKenzie S."/>
            <person name="Amaro C."/>
        </authorList>
    </citation>
    <scope>NUCLEOTIDE SEQUENCE</scope>
</reference>
<keyword evidence="1" id="KW-0472">Membrane</keyword>
<organism evidence="2">
    <name type="scientific">Anguilla anguilla</name>
    <name type="common">European freshwater eel</name>
    <name type="synonym">Muraena anguilla</name>
    <dbReference type="NCBI Taxonomy" id="7936"/>
    <lineage>
        <taxon>Eukaryota</taxon>
        <taxon>Metazoa</taxon>
        <taxon>Chordata</taxon>
        <taxon>Craniata</taxon>
        <taxon>Vertebrata</taxon>
        <taxon>Euteleostomi</taxon>
        <taxon>Actinopterygii</taxon>
        <taxon>Neopterygii</taxon>
        <taxon>Teleostei</taxon>
        <taxon>Anguilliformes</taxon>
        <taxon>Anguillidae</taxon>
        <taxon>Anguilla</taxon>
    </lineage>
</organism>
<reference evidence="2" key="1">
    <citation type="submission" date="2014-11" db="EMBL/GenBank/DDBJ databases">
        <authorList>
            <person name="Amaro Gonzalez C."/>
        </authorList>
    </citation>
    <scope>NUCLEOTIDE SEQUENCE</scope>
</reference>
<keyword evidence="1" id="KW-1133">Transmembrane helix</keyword>
<name>A0A0E9R3Q3_ANGAN</name>
<proteinExistence type="predicted"/>
<accession>A0A0E9R3Q3</accession>
<dbReference type="AlphaFoldDB" id="A0A0E9R3Q3"/>
<evidence type="ECO:0000313" key="2">
    <source>
        <dbReference type="EMBL" id="JAH23729.1"/>
    </source>
</evidence>